<evidence type="ECO:0000256" key="2">
    <source>
        <dbReference type="ARBA" id="ARBA00022643"/>
    </source>
</evidence>
<evidence type="ECO:0000256" key="3">
    <source>
        <dbReference type="ARBA" id="ARBA00023002"/>
    </source>
</evidence>
<name>A0A326UA13_THEHA</name>
<dbReference type="InterPro" id="IPR036661">
    <property type="entry name" value="Luciferase-like_sf"/>
</dbReference>
<evidence type="ECO:0000256" key="1">
    <source>
        <dbReference type="ARBA" id="ARBA00022630"/>
    </source>
</evidence>
<dbReference type="Gene3D" id="3.20.20.30">
    <property type="entry name" value="Luciferase-like domain"/>
    <property type="match status" value="1"/>
</dbReference>
<keyword evidence="2" id="KW-0288">FMN</keyword>
<keyword evidence="7" id="KW-1185">Reference proteome</keyword>
<dbReference type="OrthoDB" id="143323at2"/>
<keyword evidence="1" id="KW-0285">Flavoprotein</keyword>
<dbReference type="InterPro" id="IPR050172">
    <property type="entry name" value="SsuD_RutA_monooxygenase"/>
</dbReference>
<sequence>MRLGLQVQNFTYPEGQSQLGDSFGLIAERAERAGFYSLWVMDHFFQISIVGPAENEMLEGWSALAFAAGRTNRIKLGTLVTGITYRHPGVLVKTATTLDVLSHGRAYFGIGAAWNEEEHRGLGIPFPSLAERFERLEETLQIAQQMWKGDESPFQGKYYTLERPLNSPQAVQKPHPPIMIGGSGERKTLRLVAQYGDACNIFGALGVEGIRGKLEVLREHCERLGRPYEEIEKTTADRLTLTADGRNGTTSASELLDHLGQLAELGVDQAIISLLNVTDPEVFDLLATRVIPEAEKFKVAGRS</sequence>
<gene>
    <name evidence="6" type="ORF">EI42_01714</name>
</gene>
<reference evidence="6 7" key="1">
    <citation type="submission" date="2018-06" db="EMBL/GenBank/DDBJ databases">
        <title>Genomic Encyclopedia of Archaeal and Bacterial Type Strains, Phase II (KMG-II): from individual species to whole genera.</title>
        <authorList>
            <person name="Goeker M."/>
        </authorList>
    </citation>
    <scope>NUCLEOTIDE SEQUENCE [LARGE SCALE GENOMIC DNA]</scope>
    <source>
        <strain evidence="6 7">ATCC BAA-1881</strain>
    </source>
</reference>
<dbReference type="GO" id="GO:0046306">
    <property type="term" value="P:alkanesulfonate catabolic process"/>
    <property type="evidence" value="ECO:0007669"/>
    <property type="project" value="TreeGrafter"/>
</dbReference>
<comment type="caution">
    <text evidence="6">The sequence shown here is derived from an EMBL/GenBank/DDBJ whole genome shotgun (WGS) entry which is preliminary data.</text>
</comment>
<dbReference type="Proteomes" id="UP000248806">
    <property type="component" value="Unassembled WGS sequence"/>
</dbReference>
<evidence type="ECO:0000313" key="6">
    <source>
        <dbReference type="EMBL" id="PZW32622.1"/>
    </source>
</evidence>
<dbReference type="GO" id="GO:0008726">
    <property type="term" value="F:alkanesulfonate monooxygenase activity"/>
    <property type="evidence" value="ECO:0007669"/>
    <property type="project" value="TreeGrafter"/>
</dbReference>
<dbReference type="PANTHER" id="PTHR42847:SF8">
    <property type="entry name" value="CONSERVED PROTEIN"/>
    <property type="match status" value="1"/>
</dbReference>
<dbReference type="AlphaFoldDB" id="A0A326UA13"/>
<proteinExistence type="predicted"/>
<evidence type="ECO:0000313" key="7">
    <source>
        <dbReference type="Proteomes" id="UP000248806"/>
    </source>
</evidence>
<dbReference type="InterPro" id="IPR011251">
    <property type="entry name" value="Luciferase-like_dom"/>
</dbReference>
<keyword evidence="4" id="KW-0503">Monooxygenase</keyword>
<dbReference type="PANTHER" id="PTHR42847">
    <property type="entry name" value="ALKANESULFONATE MONOOXYGENASE"/>
    <property type="match status" value="1"/>
</dbReference>
<organism evidence="6 7">
    <name type="scientific">Thermosporothrix hazakensis</name>
    <dbReference type="NCBI Taxonomy" id="644383"/>
    <lineage>
        <taxon>Bacteria</taxon>
        <taxon>Bacillati</taxon>
        <taxon>Chloroflexota</taxon>
        <taxon>Ktedonobacteria</taxon>
        <taxon>Ktedonobacterales</taxon>
        <taxon>Thermosporotrichaceae</taxon>
        <taxon>Thermosporothrix</taxon>
    </lineage>
</organism>
<evidence type="ECO:0000259" key="5">
    <source>
        <dbReference type="Pfam" id="PF00296"/>
    </source>
</evidence>
<dbReference type="SUPFAM" id="SSF51679">
    <property type="entry name" value="Bacterial luciferase-like"/>
    <property type="match status" value="1"/>
</dbReference>
<dbReference type="InterPro" id="IPR019952">
    <property type="entry name" value="F420_OxRdatse_Rv1855c_pred"/>
</dbReference>
<dbReference type="EMBL" id="QKUF01000004">
    <property type="protein sequence ID" value="PZW32622.1"/>
    <property type="molecule type" value="Genomic_DNA"/>
</dbReference>
<accession>A0A326UA13</accession>
<evidence type="ECO:0000256" key="4">
    <source>
        <dbReference type="ARBA" id="ARBA00023033"/>
    </source>
</evidence>
<feature type="domain" description="Luciferase-like" evidence="5">
    <location>
        <begin position="24"/>
        <end position="235"/>
    </location>
</feature>
<dbReference type="RefSeq" id="WP_111320834.1">
    <property type="nucleotide sequence ID" value="NZ_BIFX01000002.1"/>
</dbReference>
<dbReference type="Pfam" id="PF00296">
    <property type="entry name" value="Bac_luciferase"/>
    <property type="match status" value="1"/>
</dbReference>
<keyword evidence="3" id="KW-0560">Oxidoreductase</keyword>
<dbReference type="NCBIfam" id="TIGR03560">
    <property type="entry name" value="F420_Rv1855c"/>
    <property type="match status" value="1"/>
</dbReference>
<protein>
    <submittedName>
        <fullName evidence="6">F420-dependent oxidoreductase-like protein</fullName>
    </submittedName>
</protein>